<accession>A0ABP8A1S9</accession>
<keyword evidence="3" id="KW-1185">Reference proteome</keyword>
<feature type="compositionally biased region" description="Basic and acidic residues" evidence="1">
    <location>
        <begin position="7"/>
        <end position="20"/>
    </location>
</feature>
<dbReference type="EMBL" id="BAABBW010000003">
    <property type="protein sequence ID" value="GAA4175836.1"/>
    <property type="molecule type" value="Genomic_DNA"/>
</dbReference>
<dbReference type="RefSeq" id="WP_344754317.1">
    <property type="nucleotide sequence ID" value="NZ_BAABBW010000003.1"/>
</dbReference>
<dbReference type="Proteomes" id="UP001501079">
    <property type="component" value="Unassembled WGS sequence"/>
</dbReference>
<feature type="region of interest" description="Disordered" evidence="1">
    <location>
        <begin position="1"/>
        <end position="20"/>
    </location>
</feature>
<proteinExistence type="predicted"/>
<name>A0ABP8A1S9_9MICO</name>
<organism evidence="2 3">
    <name type="scientific">Gryllotalpicola koreensis</name>
    <dbReference type="NCBI Taxonomy" id="993086"/>
    <lineage>
        <taxon>Bacteria</taxon>
        <taxon>Bacillati</taxon>
        <taxon>Actinomycetota</taxon>
        <taxon>Actinomycetes</taxon>
        <taxon>Micrococcales</taxon>
        <taxon>Microbacteriaceae</taxon>
        <taxon>Gryllotalpicola</taxon>
    </lineage>
</organism>
<sequence length="105" mass="11551">MFESLEGDSHLITEHNRPEGLMRQEAQMGLAEDFQEFITPKPQPCMLGQWMGSLSPADLDAAETVLSSGLAAPKAVLLFRKYGFAGEATVVRKHRRGECNCVSRG</sequence>
<reference evidence="3" key="1">
    <citation type="journal article" date="2019" name="Int. J. Syst. Evol. Microbiol.">
        <title>The Global Catalogue of Microorganisms (GCM) 10K type strain sequencing project: providing services to taxonomists for standard genome sequencing and annotation.</title>
        <authorList>
            <consortium name="The Broad Institute Genomics Platform"/>
            <consortium name="The Broad Institute Genome Sequencing Center for Infectious Disease"/>
            <person name="Wu L."/>
            <person name="Ma J."/>
        </authorList>
    </citation>
    <scope>NUCLEOTIDE SEQUENCE [LARGE SCALE GENOMIC DNA]</scope>
    <source>
        <strain evidence="3">JCM 17591</strain>
    </source>
</reference>
<comment type="caution">
    <text evidence="2">The sequence shown here is derived from an EMBL/GenBank/DDBJ whole genome shotgun (WGS) entry which is preliminary data.</text>
</comment>
<evidence type="ECO:0000256" key="1">
    <source>
        <dbReference type="SAM" id="MobiDB-lite"/>
    </source>
</evidence>
<evidence type="ECO:0000313" key="3">
    <source>
        <dbReference type="Proteomes" id="UP001501079"/>
    </source>
</evidence>
<evidence type="ECO:0000313" key="2">
    <source>
        <dbReference type="EMBL" id="GAA4175836.1"/>
    </source>
</evidence>
<protein>
    <submittedName>
        <fullName evidence="2">Uncharacterized protein</fullName>
    </submittedName>
</protein>
<gene>
    <name evidence="2" type="ORF">GCM10022287_22070</name>
</gene>